<evidence type="ECO:0000256" key="3">
    <source>
        <dbReference type="ARBA" id="ARBA00022525"/>
    </source>
</evidence>
<evidence type="ECO:0000256" key="5">
    <source>
        <dbReference type="SAM" id="SignalP"/>
    </source>
</evidence>
<dbReference type="EMBL" id="KQ414806">
    <property type="protein sequence ID" value="KOC60605.1"/>
    <property type="molecule type" value="Genomic_DNA"/>
</dbReference>
<sequence length="373" mass="41227">MLHKVKFISSFTLTIIVIVLALVNSGKASLDGNVKWTGGTFEWPCPTTKNMFKSSGKYISKNVIATRAAIYNDDAILALPRFKPGVPATLAKISRENKSCEATLVPYPCWSLQEEGTCTALQNVVDIYLDPQNILWVLDTGVVNTLDEPTRKCPPKVLAINVSTGKLVKTVELTGLTTATSRLQYVVSDYSQDGRVFIYVSDAATRAILVYDVTSGRGYRVVLPQAVAIGCTRRDVLYLALLRRSDGSTCLIFTYLSSSRIFSIRTQHLRNGSTNGKIHDLGLKPRKMVFLGTDNGSALFFRYEGESDVYRWDATLPFDPKCFQQVYTSAECSLATHVVADYKRGRMRVLESNFPDYMQGTIGCGASQALSLM</sequence>
<comment type="similarity">
    <text evidence="2">Belongs to the major royal jelly protein family.</text>
</comment>
<keyword evidence="4 5" id="KW-0732">Signal</keyword>
<dbReference type="SUPFAM" id="SSF50969">
    <property type="entry name" value="YVTN repeat-like/Quinoprotein amine dehydrogenase"/>
    <property type="match status" value="1"/>
</dbReference>
<name>A0A0L7QPP8_9HYME</name>
<keyword evidence="3" id="KW-0964">Secreted</keyword>
<gene>
    <name evidence="6" type="ORF">WH47_07966</name>
</gene>
<organism evidence="6 7">
    <name type="scientific">Habropoda laboriosa</name>
    <dbReference type="NCBI Taxonomy" id="597456"/>
    <lineage>
        <taxon>Eukaryota</taxon>
        <taxon>Metazoa</taxon>
        <taxon>Ecdysozoa</taxon>
        <taxon>Arthropoda</taxon>
        <taxon>Hexapoda</taxon>
        <taxon>Insecta</taxon>
        <taxon>Pterygota</taxon>
        <taxon>Neoptera</taxon>
        <taxon>Endopterygota</taxon>
        <taxon>Hymenoptera</taxon>
        <taxon>Apocrita</taxon>
        <taxon>Aculeata</taxon>
        <taxon>Apoidea</taxon>
        <taxon>Anthophila</taxon>
        <taxon>Apidae</taxon>
        <taxon>Habropoda</taxon>
    </lineage>
</organism>
<evidence type="ECO:0000256" key="1">
    <source>
        <dbReference type="ARBA" id="ARBA00004613"/>
    </source>
</evidence>
<keyword evidence="7" id="KW-1185">Reference proteome</keyword>
<protein>
    <submittedName>
        <fullName evidence="6">Protein yellow</fullName>
    </submittedName>
</protein>
<evidence type="ECO:0000256" key="2">
    <source>
        <dbReference type="ARBA" id="ARBA00009127"/>
    </source>
</evidence>
<evidence type="ECO:0000313" key="7">
    <source>
        <dbReference type="Proteomes" id="UP000053825"/>
    </source>
</evidence>
<feature type="signal peptide" evidence="5">
    <location>
        <begin position="1"/>
        <end position="28"/>
    </location>
</feature>
<dbReference type="Proteomes" id="UP000053825">
    <property type="component" value="Unassembled WGS sequence"/>
</dbReference>
<comment type="subcellular location">
    <subcellularLocation>
        <location evidence="1">Secreted</location>
    </subcellularLocation>
</comment>
<feature type="chain" id="PRO_5005574696" evidence="5">
    <location>
        <begin position="29"/>
        <end position="373"/>
    </location>
</feature>
<reference evidence="6 7" key="1">
    <citation type="submission" date="2015-07" db="EMBL/GenBank/DDBJ databases">
        <title>The genome of Habropoda laboriosa.</title>
        <authorList>
            <person name="Pan H."/>
            <person name="Kapheim K."/>
        </authorList>
    </citation>
    <scope>NUCLEOTIDE SEQUENCE [LARGE SCALE GENOMIC DNA]</scope>
    <source>
        <strain evidence="6">0110345459</strain>
    </source>
</reference>
<proteinExistence type="inferred from homology"/>
<dbReference type="InterPro" id="IPR011042">
    <property type="entry name" value="6-blade_b-propeller_TolB-like"/>
</dbReference>
<dbReference type="InterPro" id="IPR017996">
    <property type="entry name" value="MRJP/yellow-related"/>
</dbReference>
<evidence type="ECO:0000256" key="4">
    <source>
        <dbReference type="ARBA" id="ARBA00022729"/>
    </source>
</evidence>
<dbReference type="Pfam" id="PF03022">
    <property type="entry name" value="MRJP"/>
    <property type="match status" value="1"/>
</dbReference>
<dbReference type="GO" id="GO:0005576">
    <property type="term" value="C:extracellular region"/>
    <property type="evidence" value="ECO:0007669"/>
    <property type="project" value="UniProtKB-SubCell"/>
</dbReference>
<evidence type="ECO:0000313" key="6">
    <source>
        <dbReference type="EMBL" id="KOC60605.1"/>
    </source>
</evidence>
<dbReference type="OrthoDB" id="7776143at2759"/>
<dbReference type="Gene3D" id="2.120.10.30">
    <property type="entry name" value="TolB, C-terminal domain"/>
    <property type="match status" value="1"/>
</dbReference>
<dbReference type="PANTHER" id="PTHR10009">
    <property type="entry name" value="PROTEIN YELLOW-RELATED"/>
    <property type="match status" value="1"/>
</dbReference>
<dbReference type="AlphaFoldDB" id="A0A0L7QPP8"/>
<dbReference type="PANTHER" id="PTHR10009:SF8">
    <property type="entry name" value="IP19120P"/>
    <property type="match status" value="1"/>
</dbReference>
<dbReference type="InterPro" id="IPR011044">
    <property type="entry name" value="Quino_amine_DH_bsu"/>
</dbReference>
<accession>A0A0L7QPP8</accession>
<dbReference type="STRING" id="597456.A0A0L7QPP8"/>